<dbReference type="InterPro" id="IPR050350">
    <property type="entry name" value="Compl-Cell_Adhes-Reg"/>
</dbReference>
<keyword evidence="4" id="KW-0325">Glycoprotein</keyword>
<keyword evidence="10" id="KW-1185">Reference proteome</keyword>
<dbReference type="AlphaFoldDB" id="A0A0N4UED0"/>
<keyword evidence="6" id="KW-0732">Signal</keyword>
<comment type="caution">
    <text evidence="5">Lacks conserved residue(s) required for the propagation of feature annotation.</text>
</comment>
<dbReference type="EMBL" id="UYYG01001180">
    <property type="protein sequence ID" value="VDN59351.1"/>
    <property type="molecule type" value="Genomic_DNA"/>
</dbReference>
<feature type="chain" id="PRO_5041039195" evidence="6">
    <location>
        <begin position="23"/>
        <end position="286"/>
    </location>
</feature>
<evidence type="ECO:0000256" key="4">
    <source>
        <dbReference type="ARBA" id="ARBA00023180"/>
    </source>
</evidence>
<keyword evidence="3" id="KW-1015">Disulfide bond</keyword>
<dbReference type="CDD" id="cd00033">
    <property type="entry name" value="CCP"/>
    <property type="match status" value="1"/>
</dbReference>
<dbReference type="Proteomes" id="UP000274756">
    <property type="component" value="Unassembled WGS sequence"/>
</dbReference>
<evidence type="ECO:0000256" key="1">
    <source>
        <dbReference type="ARBA" id="ARBA00022659"/>
    </source>
</evidence>
<dbReference type="OrthoDB" id="5804959at2759"/>
<organism evidence="9 11">
    <name type="scientific">Dracunculus medinensis</name>
    <name type="common">Guinea worm</name>
    <dbReference type="NCBI Taxonomy" id="318479"/>
    <lineage>
        <taxon>Eukaryota</taxon>
        <taxon>Metazoa</taxon>
        <taxon>Ecdysozoa</taxon>
        <taxon>Nematoda</taxon>
        <taxon>Chromadorea</taxon>
        <taxon>Rhabditida</taxon>
        <taxon>Spirurina</taxon>
        <taxon>Dracunculoidea</taxon>
        <taxon>Dracunculidae</taxon>
        <taxon>Dracunculus</taxon>
    </lineage>
</organism>
<dbReference type="PANTHER" id="PTHR19325:SF575">
    <property type="entry name" value="LOCOMOTION-RELATED PROTEIN HIKARU GENKI"/>
    <property type="match status" value="1"/>
</dbReference>
<evidence type="ECO:0000313" key="11">
    <source>
        <dbReference type="WBParaSite" id="DME_0000573101-mRNA-1"/>
    </source>
</evidence>
<dbReference type="InterPro" id="IPR035976">
    <property type="entry name" value="Sushi/SCR/CCP_sf"/>
</dbReference>
<gene>
    <name evidence="8" type="ORF">DME_LOCUS9324</name>
</gene>
<proteinExistence type="predicted"/>
<evidence type="ECO:0000256" key="5">
    <source>
        <dbReference type="PROSITE-ProRule" id="PRU00302"/>
    </source>
</evidence>
<evidence type="ECO:0000256" key="3">
    <source>
        <dbReference type="ARBA" id="ARBA00023157"/>
    </source>
</evidence>
<dbReference type="STRING" id="318479.A0A0N4UED0"/>
<feature type="signal peptide" evidence="6">
    <location>
        <begin position="1"/>
        <end position="22"/>
    </location>
</feature>
<name>A0A0N4UED0_DRAME</name>
<evidence type="ECO:0000313" key="8">
    <source>
        <dbReference type="EMBL" id="VDN59351.1"/>
    </source>
</evidence>
<dbReference type="SMART" id="SM00032">
    <property type="entry name" value="CCP"/>
    <property type="match status" value="3"/>
</dbReference>
<keyword evidence="1 5" id="KW-0768">Sushi</keyword>
<evidence type="ECO:0000313" key="10">
    <source>
        <dbReference type="Proteomes" id="UP000274756"/>
    </source>
</evidence>
<dbReference type="PANTHER" id="PTHR19325">
    <property type="entry name" value="COMPLEMENT COMPONENT-RELATED SUSHI DOMAIN-CONTAINING"/>
    <property type="match status" value="1"/>
</dbReference>
<dbReference type="InterPro" id="IPR000436">
    <property type="entry name" value="Sushi_SCR_CCP_dom"/>
</dbReference>
<reference evidence="11" key="1">
    <citation type="submission" date="2017-02" db="UniProtKB">
        <authorList>
            <consortium name="WormBaseParasite"/>
        </authorList>
    </citation>
    <scope>IDENTIFICATION</scope>
</reference>
<reference evidence="8 10" key="2">
    <citation type="submission" date="2018-11" db="EMBL/GenBank/DDBJ databases">
        <authorList>
            <consortium name="Pathogen Informatics"/>
        </authorList>
    </citation>
    <scope>NUCLEOTIDE SEQUENCE [LARGE SCALE GENOMIC DNA]</scope>
</reference>
<dbReference type="PROSITE" id="PS50923">
    <property type="entry name" value="SUSHI"/>
    <property type="match status" value="1"/>
</dbReference>
<protein>
    <submittedName>
        <fullName evidence="11">Sushi domain-containing protein</fullName>
    </submittedName>
</protein>
<dbReference type="SUPFAM" id="SSF57535">
    <property type="entry name" value="Complement control module/SCR domain"/>
    <property type="match status" value="1"/>
</dbReference>
<dbReference type="Pfam" id="PF00084">
    <property type="entry name" value="Sushi"/>
    <property type="match status" value="1"/>
</dbReference>
<evidence type="ECO:0000256" key="6">
    <source>
        <dbReference type="SAM" id="SignalP"/>
    </source>
</evidence>
<sequence length="286" mass="31270">MARQIFLLLHLLTALIISQLQACTPYSNKTVFYKHPSPSTHFSTGTLAFLQCSFGLEIGVGFLSSICNNGIWMPILGECRNLICSPHLPVSNATLEYTHNILYINPYSPGSVVQLNCDSGFYPYGLTIATLNDENRAKLISKSKKYAKLVEKAFSGLCKSEVCVPYTASNVKYIQPVGGGNFSSGTYAYLTCKITERPVGPMSSLCTVGVWMPPLKGCKSILCAEHEKIDNAELQYLQSTFFSEPYAPGSSVLMICNKGYYAIGFTVAYCVDGNWGPLSICAPLPR</sequence>
<evidence type="ECO:0000259" key="7">
    <source>
        <dbReference type="PROSITE" id="PS50923"/>
    </source>
</evidence>
<keyword evidence="2" id="KW-0677">Repeat</keyword>
<dbReference type="WBParaSite" id="DME_0000573101-mRNA-1">
    <property type="protein sequence ID" value="DME_0000573101-mRNA-1"/>
    <property type="gene ID" value="DME_0000573101"/>
</dbReference>
<feature type="domain" description="Sushi" evidence="7">
    <location>
        <begin position="221"/>
        <end position="283"/>
    </location>
</feature>
<evidence type="ECO:0000313" key="9">
    <source>
        <dbReference type="Proteomes" id="UP000038040"/>
    </source>
</evidence>
<dbReference type="Proteomes" id="UP000038040">
    <property type="component" value="Unplaced"/>
</dbReference>
<dbReference type="Gene3D" id="2.10.70.10">
    <property type="entry name" value="Complement Module, domain 1"/>
    <property type="match status" value="1"/>
</dbReference>
<accession>A0A0N4UED0</accession>
<evidence type="ECO:0000256" key="2">
    <source>
        <dbReference type="ARBA" id="ARBA00022737"/>
    </source>
</evidence>